<sequence>MVIRRLKIKNFGKIRDKDMELSPGINVLYGENESGKTTTHTFIRSMFYGVRRLRGKAALNDTYTKYEPWENPAEYGGIMWFTSKGKKYRLTRNFYKEKKLGELLCEDDGSLVDAEQGALGTILGNVSEAVYDNTVSVAQLKSVTGKDLVRELQNYMASYQGTGDSSIDMGRAMQMLKMSRKGYLTEAARRKKELEKEKEKISANMEYIRREIRELDEKRDRIMQQQDGMNIGTRERSTEDLLELRIDRVKRRRELTDAVLAVVLLGGIVGTGCLAAFSGQVIFSVLAGVATAAISVAALFFRIRLSRELNKRERQRERWHSRHEELTWNRNSLDSDYEEKHTALENLQAELTECEENTEVITPEETEIQALNMAMETIEALSGNITDQVGVRLKKRTSEILSEITGGRYHEVLMDEALHMSVNTGERIVSIERLSRGTLEQIYFALRMAAGELFCKEEPFPVILDDVFGMYDEERLAAALRWLHKENRQVIISTCHKREMEILDKERIPYQKLPM</sequence>
<evidence type="ECO:0000256" key="1">
    <source>
        <dbReference type="SAM" id="Coils"/>
    </source>
</evidence>
<feature type="transmembrane region" description="Helical" evidence="2">
    <location>
        <begin position="283"/>
        <end position="305"/>
    </location>
</feature>
<dbReference type="GO" id="GO:0006302">
    <property type="term" value="P:double-strand break repair"/>
    <property type="evidence" value="ECO:0007669"/>
    <property type="project" value="InterPro"/>
</dbReference>
<dbReference type="GO" id="GO:0016887">
    <property type="term" value="F:ATP hydrolysis activity"/>
    <property type="evidence" value="ECO:0007669"/>
    <property type="project" value="InterPro"/>
</dbReference>
<dbReference type="InterPro" id="IPR038729">
    <property type="entry name" value="Rad50/SbcC_AAA"/>
</dbReference>
<dbReference type="PANTHER" id="PTHR41259:SF1">
    <property type="entry name" value="DOUBLE-STRAND BREAK REPAIR RAD50 ATPASE, PUTATIVE-RELATED"/>
    <property type="match status" value="1"/>
</dbReference>
<gene>
    <name evidence="4" type="ORF">C4886_01255</name>
</gene>
<organism evidence="4 5">
    <name type="scientific">Blautia obeum</name>
    <dbReference type="NCBI Taxonomy" id="40520"/>
    <lineage>
        <taxon>Bacteria</taxon>
        <taxon>Bacillati</taxon>
        <taxon>Bacillota</taxon>
        <taxon>Clostridia</taxon>
        <taxon>Lachnospirales</taxon>
        <taxon>Lachnospiraceae</taxon>
        <taxon>Blautia</taxon>
    </lineage>
</organism>
<evidence type="ECO:0000259" key="3">
    <source>
        <dbReference type="Pfam" id="PF13476"/>
    </source>
</evidence>
<feature type="transmembrane region" description="Helical" evidence="2">
    <location>
        <begin position="258"/>
        <end position="277"/>
    </location>
</feature>
<comment type="caution">
    <text evidence="4">The sequence shown here is derived from an EMBL/GenBank/DDBJ whole genome shotgun (WGS) entry which is preliminary data.</text>
</comment>
<keyword evidence="2" id="KW-0812">Transmembrane</keyword>
<protein>
    <recommendedName>
        <fullName evidence="3">Rad50/SbcC-type AAA domain-containing protein</fullName>
    </recommendedName>
</protein>
<dbReference type="Proteomes" id="UP000253208">
    <property type="component" value="Unassembled WGS sequence"/>
</dbReference>
<evidence type="ECO:0000313" key="5">
    <source>
        <dbReference type="Proteomes" id="UP000253208"/>
    </source>
</evidence>
<evidence type="ECO:0000256" key="2">
    <source>
        <dbReference type="SAM" id="Phobius"/>
    </source>
</evidence>
<dbReference type="SUPFAM" id="SSF52540">
    <property type="entry name" value="P-loop containing nucleoside triphosphate hydrolases"/>
    <property type="match status" value="1"/>
</dbReference>
<name>A0A367G5P3_9FIRM</name>
<dbReference type="Pfam" id="PF13476">
    <property type="entry name" value="AAA_23"/>
    <property type="match status" value="1"/>
</dbReference>
<dbReference type="PANTHER" id="PTHR41259">
    <property type="entry name" value="DOUBLE-STRAND BREAK REPAIR RAD50 ATPASE, PUTATIVE-RELATED"/>
    <property type="match status" value="1"/>
</dbReference>
<dbReference type="InterPro" id="IPR027417">
    <property type="entry name" value="P-loop_NTPase"/>
</dbReference>
<feature type="domain" description="Rad50/SbcC-type AAA" evidence="3">
    <location>
        <begin position="5"/>
        <end position="226"/>
    </location>
</feature>
<keyword evidence="2" id="KW-1133">Transmembrane helix</keyword>
<dbReference type="AlphaFoldDB" id="A0A367G5P3"/>
<keyword evidence="1" id="KW-0175">Coiled coil</keyword>
<dbReference type="Gene3D" id="3.40.50.300">
    <property type="entry name" value="P-loop containing nucleotide triphosphate hydrolases"/>
    <property type="match status" value="2"/>
</dbReference>
<feature type="coiled-coil region" evidence="1">
    <location>
        <begin position="184"/>
        <end position="225"/>
    </location>
</feature>
<dbReference type="EMBL" id="PSQG01000002">
    <property type="protein sequence ID" value="RCH46027.1"/>
    <property type="molecule type" value="Genomic_DNA"/>
</dbReference>
<feature type="coiled-coil region" evidence="1">
    <location>
        <begin position="330"/>
        <end position="357"/>
    </location>
</feature>
<proteinExistence type="predicted"/>
<reference evidence="4 5" key="1">
    <citation type="submission" date="2018-02" db="EMBL/GenBank/DDBJ databases">
        <title>Complete genome sequencing of Faecalibacterium prausnitzii strains isolated from the human gut.</title>
        <authorList>
            <person name="Fitzgerald B.C."/>
            <person name="Shkoporov A.N."/>
            <person name="Ross P.R."/>
            <person name="Hill C."/>
        </authorList>
    </citation>
    <scope>NUCLEOTIDE SEQUENCE [LARGE SCALE GENOMIC DNA]</scope>
    <source>
        <strain evidence="4 5">APC942/31-1</strain>
    </source>
</reference>
<keyword evidence="2" id="KW-0472">Membrane</keyword>
<accession>A0A367G5P3</accession>
<dbReference type="RefSeq" id="WP_114001489.1">
    <property type="nucleotide sequence ID" value="NZ_PSQG01000002.1"/>
</dbReference>
<evidence type="ECO:0000313" key="4">
    <source>
        <dbReference type="EMBL" id="RCH46027.1"/>
    </source>
</evidence>